<evidence type="ECO:0000256" key="6">
    <source>
        <dbReference type="ARBA" id="ARBA00023235"/>
    </source>
</evidence>
<protein>
    <recommendedName>
        <fullName evidence="3">DNA topoisomerase</fullName>
        <ecNumber evidence="3">5.6.2.1</ecNumber>
    </recommendedName>
</protein>
<dbReference type="InterPro" id="IPR049331">
    <property type="entry name" value="Top1B_N_bact"/>
</dbReference>
<comment type="similarity">
    <text evidence="2">Belongs to the type IB topoisomerase family.</text>
</comment>
<comment type="caution">
    <text evidence="9">The sequence shown here is derived from an EMBL/GenBank/DDBJ whole genome shotgun (WGS) entry which is preliminary data.</text>
</comment>
<dbReference type="PRINTS" id="PR00416">
    <property type="entry name" value="EUTPISMRASEI"/>
</dbReference>
<proteinExistence type="inferred from homology"/>
<dbReference type="Proteomes" id="UP001174908">
    <property type="component" value="Unassembled WGS sequence"/>
</dbReference>
<evidence type="ECO:0000313" key="9">
    <source>
        <dbReference type="EMBL" id="MDM0044469.1"/>
    </source>
</evidence>
<evidence type="ECO:0000256" key="4">
    <source>
        <dbReference type="ARBA" id="ARBA00023029"/>
    </source>
</evidence>
<dbReference type="EC" id="5.6.2.1" evidence="3"/>
<keyword evidence="10" id="KW-1185">Reference proteome</keyword>
<comment type="catalytic activity">
    <reaction evidence="1">
        <text>ATP-independent breakage of single-stranded DNA, followed by passage and rejoining.</text>
        <dbReference type="EC" id="5.6.2.1"/>
    </reaction>
</comment>
<dbReference type="InterPro" id="IPR014711">
    <property type="entry name" value="TopoI_cat_a-hlx-sub_euk"/>
</dbReference>
<dbReference type="InterPro" id="IPR035447">
    <property type="entry name" value="DNA_topo_I_N_sf"/>
</dbReference>
<dbReference type="Pfam" id="PF01028">
    <property type="entry name" value="Topoisom_I"/>
    <property type="match status" value="1"/>
</dbReference>
<accession>A0ABT7N973</accession>
<evidence type="ECO:0000256" key="5">
    <source>
        <dbReference type="ARBA" id="ARBA00023125"/>
    </source>
</evidence>
<evidence type="ECO:0000256" key="3">
    <source>
        <dbReference type="ARBA" id="ARBA00012891"/>
    </source>
</evidence>
<feature type="domain" description="DNA topoisomerase I catalytic core eukaryotic-type" evidence="7">
    <location>
        <begin position="98"/>
        <end position="316"/>
    </location>
</feature>
<evidence type="ECO:0000259" key="7">
    <source>
        <dbReference type="Pfam" id="PF01028"/>
    </source>
</evidence>
<dbReference type="PROSITE" id="PS52038">
    <property type="entry name" value="TOPO_IB_2"/>
    <property type="match status" value="1"/>
</dbReference>
<dbReference type="Gene3D" id="1.10.132.120">
    <property type="match status" value="1"/>
</dbReference>
<dbReference type="InterPro" id="IPR011010">
    <property type="entry name" value="DNA_brk_join_enz"/>
</dbReference>
<keyword evidence="4" id="KW-0799">Topoisomerase</keyword>
<name>A0ABT7N973_9BURK</name>
<reference evidence="9" key="1">
    <citation type="submission" date="2023-06" db="EMBL/GenBank/DDBJ databases">
        <authorList>
            <person name="Jiang Y."/>
            <person name="Liu Q."/>
        </authorList>
    </citation>
    <scope>NUCLEOTIDE SEQUENCE</scope>
    <source>
        <strain evidence="9">CGMCC 1.12089</strain>
    </source>
</reference>
<keyword evidence="6" id="KW-0413">Isomerase</keyword>
<keyword evidence="5" id="KW-0238">DNA-binding</keyword>
<sequence length="354" mass="39553">MSGMPPPLPQGKTLRETLRRVSDDEPGLRRARRGRRFVYLDPRGRTIRSESVLARIRALAIPPAYADVWVCASADGHIQATGRDARGRKQYRYHPLWQAERSRHKFDALIEFGHLLPRLRRKVQHILCTGEEPTRERVTAALVRLIDSTGMRIGNIAYARDNGSYGVSTLRCSHARITDSSIHFDFVGKSGVRHVLEVKDACLARLVRRCAALPGHALFQYLCEPEGRRRRINANDINDWLCTQAGGPDITAKVFRTWRASVLALELLLDNKGPARRDVVRAVAAQMGNTPAVCRKSYIAPAVMALIEARVDKAELQAEPWAAQPPQCRGLRLAERQLLGLLECKAGNSKSAAH</sequence>
<dbReference type="InterPro" id="IPR013500">
    <property type="entry name" value="TopoI_cat_euk"/>
</dbReference>
<dbReference type="InterPro" id="IPR001631">
    <property type="entry name" value="TopoI"/>
</dbReference>
<dbReference type="EMBL" id="JASZYV010000001">
    <property type="protein sequence ID" value="MDM0044469.1"/>
    <property type="molecule type" value="Genomic_DNA"/>
</dbReference>
<evidence type="ECO:0000256" key="2">
    <source>
        <dbReference type="ARBA" id="ARBA00006645"/>
    </source>
</evidence>
<organism evidence="9 10">
    <name type="scientific">Variovorax dokdonensis</name>
    <dbReference type="NCBI Taxonomy" id="344883"/>
    <lineage>
        <taxon>Bacteria</taxon>
        <taxon>Pseudomonadati</taxon>
        <taxon>Pseudomonadota</taxon>
        <taxon>Betaproteobacteria</taxon>
        <taxon>Burkholderiales</taxon>
        <taxon>Comamonadaceae</taxon>
        <taxon>Variovorax</taxon>
    </lineage>
</organism>
<evidence type="ECO:0000313" key="10">
    <source>
        <dbReference type="Proteomes" id="UP001174908"/>
    </source>
</evidence>
<evidence type="ECO:0000259" key="8">
    <source>
        <dbReference type="Pfam" id="PF21338"/>
    </source>
</evidence>
<dbReference type="Gene3D" id="3.30.66.10">
    <property type="entry name" value="DNA topoisomerase I domain"/>
    <property type="match status" value="1"/>
</dbReference>
<dbReference type="SUPFAM" id="SSF56349">
    <property type="entry name" value="DNA breaking-rejoining enzymes"/>
    <property type="match status" value="1"/>
</dbReference>
<dbReference type="Pfam" id="PF21338">
    <property type="entry name" value="Top1B_N_bact"/>
    <property type="match status" value="1"/>
</dbReference>
<gene>
    <name evidence="9" type="ORF">QTH91_08265</name>
</gene>
<feature type="domain" description="DNA topoisomerase IB N-terminal" evidence="8">
    <location>
        <begin position="36"/>
        <end position="84"/>
    </location>
</feature>
<dbReference type="Gene3D" id="3.90.15.10">
    <property type="entry name" value="Topoisomerase I, Chain A, domain 3"/>
    <property type="match status" value="1"/>
</dbReference>
<dbReference type="RefSeq" id="WP_286659505.1">
    <property type="nucleotide sequence ID" value="NZ_JASZYV010000001.1"/>
</dbReference>
<dbReference type="SUPFAM" id="SSF55869">
    <property type="entry name" value="DNA topoisomerase I domain"/>
    <property type="match status" value="1"/>
</dbReference>
<evidence type="ECO:0000256" key="1">
    <source>
        <dbReference type="ARBA" id="ARBA00000213"/>
    </source>
</evidence>